<keyword evidence="1" id="KW-0472">Membrane</keyword>
<proteinExistence type="predicted"/>
<keyword evidence="1" id="KW-1133">Transmembrane helix</keyword>
<keyword evidence="3" id="KW-1185">Reference proteome</keyword>
<dbReference type="EMBL" id="OZ037948">
    <property type="protein sequence ID" value="CAL1709449.1"/>
    <property type="molecule type" value="Genomic_DNA"/>
</dbReference>
<name>A0ABP1DS69_9APHY</name>
<protein>
    <submittedName>
        <fullName evidence="2">Uncharacterized protein</fullName>
    </submittedName>
</protein>
<sequence length="51" mass="5844">MAIDSPRWLREIVDNMVAIALQSALFATAVMMLQYPSPSLEWHRAVCLIRK</sequence>
<dbReference type="Proteomes" id="UP001497453">
    <property type="component" value="Chromosome 5"/>
</dbReference>
<keyword evidence="1" id="KW-0812">Transmembrane</keyword>
<reference evidence="3" key="1">
    <citation type="submission" date="2024-04" db="EMBL/GenBank/DDBJ databases">
        <authorList>
            <person name="Shaw F."/>
            <person name="Minotto A."/>
        </authorList>
    </citation>
    <scope>NUCLEOTIDE SEQUENCE [LARGE SCALE GENOMIC DNA]</scope>
</reference>
<evidence type="ECO:0000313" key="3">
    <source>
        <dbReference type="Proteomes" id="UP001497453"/>
    </source>
</evidence>
<evidence type="ECO:0000256" key="1">
    <source>
        <dbReference type="SAM" id="Phobius"/>
    </source>
</evidence>
<evidence type="ECO:0000313" key="2">
    <source>
        <dbReference type="EMBL" id="CAL1709449.1"/>
    </source>
</evidence>
<accession>A0ABP1DS69</accession>
<organism evidence="2 3">
    <name type="scientific">Somion occarium</name>
    <dbReference type="NCBI Taxonomy" id="3059160"/>
    <lineage>
        <taxon>Eukaryota</taxon>
        <taxon>Fungi</taxon>
        <taxon>Dikarya</taxon>
        <taxon>Basidiomycota</taxon>
        <taxon>Agaricomycotina</taxon>
        <taxon>Agaricomycetes</taxon>
        <taxon>Polyporales</taxon>
        <taxon>Cerrenaceae</taxon>
        <taxon>Somion</taxon>
    </lineage>
</organism>
<gene>
    <name evidence="2" type="ORF">GFSPODELE1_LOCUS7355</name>
</gene>
<feature type="transmembrane region" description="Helical" evidence="1">
    <location>
        <begin position="12"/>
        <end position="33"/>
    </location>
</feature>